<dbReference type="EMBL" id="CAXITT010000457">
    <property type="protein sequence ID" value="CAL1541896.1"/>
    <property type="molecule type" value="Genomic_DNA"/>
</dbReference>
<comment type="caution">
    <text evidence="2">The sequence shown here is derived from an EMBL/GenBank/DDBJ whole genome shotgun (WGS) entry which is preliminary data.</text>
</comment>
<dbReference type="InterPro" id="IPR016186">
    <property type="entry name" value="C-type_lectin-like/link_sf"/>
</dbReference>
<organism evidence="2 3">
    <name type="scientific">Lymnaea stagnalis</name>
    <name type="common">Great pond snail</name>
    <name type="synonym">Helix stagnalis</name>
    <dbReference type="NCBI Taxonomy" id="6523"/>
    <lineage>
        <taxon>Eukaryota</taxon>
        <taxon>Metazoa</taxon>
        <taxon>Spiralia</taxon>
        <taxon>Lophotrochozoa</taxon>
        <taxon>Mollusca</taxon>
        <taxon>Gastropoda</taxon>
        <taxon>Heterobranchia</taxon>
        <taxon>Euthyneura</taxon>
        <taxon>Panpulmonata</taxon>
        <taxon>Hygrophila</taxon>
        <taxon>Lymnaeoidea</taxon>
        <taxon>Lymnaeidae</taxon>
        <taxon>Lymnaea</taxon>
    </lineage>
</organism>
<dbReference type="SUPFAM" id="SSF56436">
    <property type="entry name" value="C-type lectin-like"/>
    <property type="match status" value="1"/>
</dbReference>
<dbReference type="Pfam" id="PF00059">
    <property type="entry name" value="Lectin_C"/>
    <property type="match status" value="1"/>
</dbReference>
<dbReference type="PROSITE" id="PS50041">
    <property type="entry name" value="C_TYPE_LECTIN_2"/>
    <property type="match status" value="1"/>
</dbReference>
<keyword evidence="3" id="KW-1185">Reference proteome</keyword>
<gene>
    <name evidence="2" type="ORF">GSLYS_00015502001</name>
</gene>
<dbReference type="InterPro" id="IPR050111">
    <property type="entry name" value="C-type_lectin/snaclec_domain"/>
</dbReference>
<protein>
    <recommendedName>
        <fullName evidence="1">C-type lectin domain-containing protein</fullName>
    </recommendedName>
</protein>
<evidence type="ECO:0000313" key="2">
    <source>
        <dbReference type="EMBL" id="CAL1541896.1"/>
    </source>
</evidence>
<dbReference type="PANTHER" id="PTHR22803">
    <property type="entry name" value="MANNOSE, PHOSPHOLIPASE, LECTIN RECEPTOR RELATED"/>
    <property type="match status" value="1"/>
</dbReference>
<sequence>YNKNKLNYTDATSACGCLDTHLYMADSIDKYNLISYIVDFSDNVWIGLDDMATEGKYVWSGSGQSLDALLKPLIFDLFQPDNRNNEDCVFKQEYLGRLNDAWCSLTMSYLCEKT</sequence>
<accession>A0AAV2I6S5</accession>
<dbReference type="InterPro" id="IPR016187">
    <property type="entry name" value="CTDL_fold"/>
</dbReference>
<feature type="domain" description="C-type lectin" evidence="1">
    <location>
        <begin position="1"/>
        <end position="112"/>
    </location>
</feature>
<dbReference type="Proteomes" id="UP001497497">
    <property type="component" value="Unassembled WGS sequence"/>
</dbReference>
<dbReference type="InterPro" id="IPR001304">
    <property type="entry name" value="C-type_lectin-like"/>
</dbReference>
<evidence type="ECO:0000313" key="3">
    <source>
        <dbReference type="Proteomes" id="UP001497497"/>
    </source>
</evidence>
<feature type="non-terminal residue" evidence="2">
    <location>
        <position position="1"/>
    </location>
</feature>
<dbReference type="Gene3D" id="3.10.100.10">
    <property type="entry name" value="Mannose-Binding Protein A, subunit A"/>
    <property type="match status" value="1"/>
</dbReference>
<proteinExistence type="predicted"/>
<evidence type="ECO:0000259" key="1">
    <source>
        <dbReference type="PROSITE" id="PS50041"/>
    </source>
</evidence>
<reference evidence="2 3" key="1">
    <citation type="submission" date="2024-04" db="EMBL/GenBank/DDBJ databases">
        <authorList>
            <consortium name="Genoscope - CEA"/>
            <person name="William W."/>
        </authorList>
    </citation>
    <scope>NUCLEOTIDE SEQUENCE [LARGE SCALE GENOMIC DNA]</scope>
</reference>
<dbReference type="AlphaFoldDB" id="A0AAV2I6S5"/>
<name>A0AAV2I6S5_LYMST</name>
<dbReference type="CDD" id="cd00037">
    <property type="entry name" value="CLECT"/>
    <property type="match status" value="1"/>
</dbReference>